<proteinExistence type="predicted"/>
<dbReference type="Proteomes" id="UP000185841">
    <property type="component" value="Unassembled WGS sequence"/>
</dbReference>
<dbReference type="RefSeq" id="WP_076426396.1">
    <property type="nucleotide sequence ID" value="NZ_FTMP01000003.1"/>
</dbReference>
<evidence type="ECO:0008006" key="3">
    <source>
        <dbReference type="Google" id="ProtNLM"/>
    </source>
</evidence>
<dbReference type="AlphaFoldDB" id="A0A1N6SB14"/>
<dbReference type="EMBL" id="FTMP01000003">
    <property type="protein sequence ID" value="SIQ38294.1"/>
    <property type="molecule type" value="Genomic_DNA"/>
</dbReference>
<accession>A0A1N6SB14</accession>
<gene>
    <name evidence="1" type="ORF">SAMN05878282_103454</name>
</gene>
<evidence type="ECO:0000313" key="1">
    <source>
        <dbReference type="EMBL" id="SIQ38294.1"/>
    </source>
</evidence>
<dbReference type="InterPro" id="IPR025358">
    <property type="entry name" value="DUF4262"/>
</dbReference>
<organism evidence="1 2">
    <name type="scientific">Aquipseudomonas alcaligenes</name>
    <name type="common">Pseudomonas alcaligenes</name>
    <dbReference type="NCBI Taxonomy" id="43263"/>
    <lineage>
        <taxon>Bacteria</taxon>
        <taxon>Pseudomonadati</taxon>
        <taxon>Pseudomonadota</taxon>
        <taxon>Gammaproteobacteria</taxon>
        <taxon>Pseudomonadales</taxon>
        <taxon>Pseudomonadaceae</taxon>
        <taxon>Aquipseudomonas</taxon>
    </lineage>
</organism>
<dbReference type="Pfam" id="PF14081">
    <property type="entry name" value="DUF4262"/>
    <property type="match status" value="1"/>
</dbReference>
<protein>
    <recommendedName>
        <fullName evidence="3">DUF4262 domain-containing protein</fullName>
    </recommendedName>
</protein>
<reference evidence="1 2" key="1">
    <citation type="submission" date="2017-01" db="EMBL/GenBank/DDBJ databases">
        <authorList>
            <person name="Mah S.A."/>
            <person name="Swanson W.J."/>
            <person name="Moy G.W."/>
            <person name="Vacquier V.D."/>
        </authorList>
    </citation>
    <scope>NUCLEOTIDE SEQUENCE [LARGE SCALE GENOMIC DNA]</scope>
    <source>
        <strain evidence="1 2">RU36E</strain>
    </source>
</reference>
<name>A0A1N6SB14_AQUAC</name>
<sequence>MDERDQKALDDIEKFGCHVINVMEGEESPQFTYSIGINQKQGMPDLIIIGLKHKLAHSIVNNYKDRLLAGESFEIGKFYSDFLGDFDVTFIEVDQKHYKEYLGWGLWLNNGDNFKMLQLVWPTTDGVWPWDAERSDFYKWAQPILNENGVLSKI</sequence>
<evidence type="ECO:0000313" key="2">
    <source>
        <dbReference type="Proteomes" id="UP000185841"/>
    </source>
</evidence>